<dbReference type="Gene3D" id="2.60.40.1180">
    <property type="entry name" value="Golgi alpha-mannosidase II"/>
    <property type="match status" value="1"/>
</dbReference>
<dbReference type="AlphaFoldDB" id="E7FNC1"/>
<dbReference type="EMBL" id="ACGS02000022">
    <property type="protein sequence ID" value="EFZ35520.1"/>
    <property type="molecule type" value="Genomic_DNA"/>
</dbReference>
<dbReference type="SUPFAM" id="SSF51445">
    <property type="entry name" value="(Trans)glycosidases"/>
    <property type="match status" value="1"/>
</dbReference>
<dbReference type="PANTHER" id="PTHR10357">
    <property type="entry name" value="ALPHA-AMYLASE FAMILY MEMBER"/>
    <property type="match status" value="1"/>
</dbReference>
<dbReference type="RefSeq" id="WP_003692410.1">
    <property type="nucleotide sequence ID" value="NZ_AFYE01000012.1"/>
</dbReference>
<evidence type="ECO:0000313" key="6">
    <source>
        <dbReference type="Proteomes" id="UP000004099"/>
    </source>
</evidence>
<dbReference type="SMART" id="SM00642">
    <property type="entry name" value="Aamy"/>
    <property type="match status" value="1"/>
</dbReference>
<evidence type="ECO:0000256" key="1">
    <source>
        <dbReference type="ARBA" id="ARBA00008061"/>
    </source>
</evidence>
<organism evidence="5 6">
    <name type="scientific">Ligilactobacillus ruminis ATCC 25644</name>
    <dbReference type="NCBI Taxonomy" id="525362"/>
    <lineage>
        <taxon>Bacteria</taxon>
        <taxon>Bacillati</taxon>
        <taxon>Bacillota</taxon>
        <taxon>Bacilli</taxon>
        <taxon>Lactobacillales</taxon>
        <taxon>Lactobacillaceae</taxon>
        <taxon>Ligilactobacillus</taxon>
    </lineage>
</organism>
<protein>
    <submittedName>
        <fullName evidence="5">Alpha amylase, catalytic domain protein</fullName>
        <ecNumber evidence="5">3.2.1.10</ecNumber>
    </submittedName>
</protein>
<dbReference type="NCBIfam" id="NF008183">
    <property type="entry name" value="PRK10933.1"/>
    <property type="match status" value="1"/>
</dbReference>
<dbReference type="InterPro" id="IPR006047">
    <property type="entry name" value="GH13_cat_dom"/>
</dbReference>
<name>E7FNC1_9LACO</name>
<evidence type="ECO:0000313" key="5">
    <source>
        <dbReference type="EMBL" id="EFZ35520.1"/>
    </source>
</evidence>
<evidence type="ECO:0000256" key="3">
    <source>
        <dbReference type="ARBA" id="ARBA00023295"/>
    </source>
</evidence>
<dbReference type="Gene3D" id="3.90.400.10">
    <property type="entry name" value="Oligo-1,6-glucosidase, Domain 2"/>
    <property type="match status" value="1"/>
</dbReference>
<dbReference type="Pfam" id="PF00128">
    <property type="entry name" value="Alpha-amylase"/>
    <property type="match status" value="1"/>
</dbReference>
<sequence length="554" mass="65053">MSDWWKKSVVYQIYPQSFNDSNNDGIGDIQGIIEKLPYLEELGVDVLWLNPIYVSPLVDNGYDIADYYKINPDYGTLDDFKELLEKAHEKKIRIIMDLVVNHTSDQNQWFLESKKGKDNKYSDFYIWRNPKADGSEPNNWGSTFGGSAWTYVPERKQYYLHLFAKEQPDLNWENEQVRQTVYEMMRYWLDLGIDGFRMDVISLISKRPGLPDAPKDLPYSKNYYFGASNGPRVHEFLQEMNQEVLSKYDCLTVGETANTTSDQAVLYTDPDRHELSMVFQFDHMHLDYGEHGKFSNVRFKMSDLRNVMTEWEDKLENHGWNSLYWSNHDQPRGTTRFGDDGMYRVESAKMLGTLLHMMKGTPYVFEGEELGMKDVPFKSLTDYRDIESLNMIKELESDGLSQEEIRKIMYLRSRDNARTPMPWDDGYGFSEAEPWIAYSSDNENINVNQALNDPESVFWYYKKLIQLRKTHDVIIDGKYEVLNQDDSCVYNYKRQNNDEQLLVICSFSPEPVRFTIPDEFFDQEILISNYHRKPCHGTIILKPYEAIVISKKNS</sequence>
<proteinExistence type="inferred from homology"/>
<dbReference type="FunFam" id="3.90.400.10:FF:000002">
    <property type="entry name" value="Sucrose isomerase"/>
    <property type="match status" value="1"/>
</dbReference>
<dbReference type="SUPFAM" id="SSF51011">
    <property type="entry name" value="Glycosyl hydrolase domain"/>
    <property type="match status" value="1"/>
</dbReference>
<dbReference type="InterPro" id="IPR045857">
    <property type="entry name" value="O16G_dom_2"/>
</dbReference>
<feature type="domain" description="Glycosyl hydrolase family 13 catalytic" evidence="4">
    <location>
        <begin position="12"/>
        <end position="418"/>
    </location>
</feature>
<dbReference type="Proteomes" id="UP000004099">
    <property type="component" value="Unassembled WGS sequence"/>
</dbReference>
<dbReference type="PANTHER" id="PTHR10357:SF184">
    <property type="entry name" value="OLIGO-1,6-GLUCOSIDASE 1"/>
    <property type="match status" value="1"/>
</dbReference>
<dbReference type="Gene3D" id="3.20.20.80">
    <property type="entry name" value="Glycosidases"/>
    <property type="match status" value="1"/>
</dbReference>
<keyword evidence="2 5" id="KW-0378">Hydrolase</keyword>
<gene>
    <name evidence="5" type="primary">malL2</name>
    <name evidence="5" type="ORF">HMPREF0542_10398</name>
</gene>
<dbReference type="FunFam" id="3.20.20.80:FF:000064">
    <property type="entry name" value="Oligo-1,6-glucosidase"/>
    <property type="match status" value="1"/>
</dbReference>
<keyword evidence="3 5" id="KW-0326">Glycosidase</keyword>
<dbReference type="HOGENOM" id="CLU_006462_1_2_9"/>
<dbReference type="InterPro" id="IPR013780">
    <property type="entry name" value="Glyco_hydro_b"/>
</dbReference>
<dbReference type="EC" id="3.2.1.10" evidence="5"/>
<comment type="similarity">
    <text evidence="1">Belongs to the glycosyl hydrolase 13 family.</text>
</comment>
<comment type="caution">
    <text evidence="5">The sequence shown here is derived from an EMBL/GenBank/DDBJ whole genome shotgun (WGS) entry which is preliminary data.</text>
</comment>
<accession>E7FNC1</accession>
<dbReference type="GO" id="GO:0004556">
    <property type="term" value="F:alpha-amylase activity"/>
    <property type="evidence" value="ECO:0007669"/>
    <property type="project" value="TreeGrafter"/>
</dbReference>
<dbReference type="FunFam" id="2.60.40.1180:FF:000007">
    <property type="entry name" value="Sucrose isomerase"/>
    <property type="match status" value="1"/>
</dbReference>
<evidence type="ECO:0000256" key="2">
    <source>
        <dbReference type="ARBA" id="ARBA00022801"/>
    </source>
</evidence>
<dbReference type="PATRIC" id="fig|525362.12.peg.2048"/>
<dbReference type="GO" id="GO:0004574">
    <property type="term" value="F:oligo-1,6-glucosidase activity"/>
    <property type="evidence" value="ECO:0007669"/>
    <property type="project" value="UniProtKB-EC"/>
</dbReference>
<evidence type="ECO:0000259" key="4">
    <source>
        <dbReference type="SMART" id="SM00642"/>
    </source>
</evidence>
<dbReference type="CDD" id="cd11333">
    <property type="entry name" value="AmyAc_SI_OligoGlu_DGase"/>
    <property type="match status" value="1"/>
</dbReference>
<reference evidence="5 6" key="1">
    <citation type="submission" date="2011-01" db="EMBL/GenBank/DDBJ databases">
        <authorList>
            <person name="Muzny D."/>
            <person name="Qin X."/>
            <person name="Buhay C."/>
            <person name="Dugan-Rocha S."/>
            <person name="Ding Y."/>
            <person name="Chen G."/>
            <person name="Hawes A."/>
            <person name="Holder M."/>
            <person name="Jhangiani S."/>
            <person name="Johnson A."/>
            <person name="Khan Z."/>
            <person name="Li Z."/>
            <person name="Liu W."/>
            <person name="Liu X."/>
            <person name="Perez L."/>
            <person name="Shen H."/>
            <person name="Wang Q."/>
            <person name="Watt J."/>
            <person name="Xi L."/>
            <person name="Xin Y."/>
            <person name="Zhou J."/>
            <person name="Deng J."/>
            <person name="Jiang H."/>
            <person name="Liu Y."/>
            <person name="Qu J."/>
            <person name="Song X.-Z."/>
            <person name="Zhang L."/>
            <person name="Villasana D."/>
            <person name="Johnson A."/>
            <person name="Liu J."/>
            <person name="Liyanage D."/>
            <person name="Lorensuhewa L."/>
            <person name="Robinson T."/>
            <person name="Song A."/>
            <person name="Song B.-B."/>
            <person name="Dinh H."/>
            <person name="Thornton R."/>
            <person name="Coyle M."/>
            <person name="Francisco L."/>
            <person name="Jackson L."/>
            <person name="Javaid M."/>
            <person name="Korchina V."/>
            <person name="Kovar C."/>
            <person name="Mata R."/>
            <person name="Mathew T."/>
            <person name="Ngo R."/>
            <person name="Nguyen L."/>
            <person name="Nguyen N."/>
            <person name="Okwuonu G."/>
            <person name="Ongeri F."/>
            <person name="Pham C."/>
            <person name="Simmons D."/>
            <person name="Wilczek-Boney K."/>
            <person name="Hale W."/>
            <person name="Jakkamsetti A."/>
            <person name="Pham P."/>
            <person name="Ruth R."/>
            <person name="San Lucas F."/>
            <person name="Warren J."/>
            <person name="Zhang J."/>
            <person name="Zhao Z."/>
            <person name="Zhou C."/>
            <person name="Zhu D."/>
            <person name="Lee S."/>
            <person name="Bess C."/>
            <person name="Blankenburg K."/>
            <person name="Forbes L."/>
            <person name="Fu Q."/>
            <person name="Gubbala S."/>
            <person name="Hirani K."/>
            <person name="Jayaseelan J.C."/>
            <person name="Lara F."/>
            <person name="Munidasa M."/>
            <person name="Palculict T."/>
            <person name="Patil S."/>
            <person name="Pu L.-L."/>
            <person name="Saada N."/>
            <person name="Tang L."/>
            <person name="Weissenberger G."/>
            <person name="Zhu Y."/>
            <person name="Hemphill L."/>
            <person name="Shang Y."/>
            <person name="Youmans B."/>
            <person name="Ayvaz T."/>
            <person name="Ross M."/>
            <person name="Santibanez J."/>
            <person name="Aqrawi P."/>
            <person name="Gross S."/>
            <person name="Joshi V."/>
            <person name="Fowler G."/>
            <person name="Nazareth L."/>
            <person name="Reid J."/>
            <person name="Worley K."/>
            <person name="Petrosino J."/>
            <person name="Highlander S."/>
            <person name="Gibbs R."/>
        </authorList>
    </citation>
    <scope>NUCLEOTIDE SEQUENCE [LARGE SCALE GENOMIC DNA]</scope>
    <source>
        <strain evidence="5 6">ATCC 25644</strain>
    </source>
</reference>
<dbReference type="InterPro" id="IPR017853">
    <property type="entry name" value="GH"/>
</dbReference>
<dbReference type="GO" id="GO:0009313">
    <property type="term" value="P:oligosaccharide catabolic process"/>
    <property type="evidence" value="ECO:0007669"/>
    <property type="project" value="TreeGrafter"/>
</dbReference>